<feature type="region of interest" description="Disordered" evidence="9">
    <location>
        <begin position="272"/>
        <end position="328"/>
    </location>
</feature>
<dbReference type="GO" id="GO:0009307">
    <property type="term" value="P:DNA restriction-modification system"/>
    <property type="evidence" value="ECO:0007669"/>
    <property type="project" value="UniProtKB-KW"/>
</dbReference>
<dbReference type="InterPro" id="IPR029063">
    <property type="entry name" value="SAM-dependent_MTases_sf"/>
</dbReference>
<dbReference type="GO" id="GO:0008170">
    <property type="term" value="F:N-methyltransferase activity"/>
    <property type="evidence" value="ECO:0007669"/>
    <property type="project" value="InterPro"/>
</dbReference>
<evidence type="ECO:0000256" key="3">
    <source>
        <dbReference type="ARBA" id="ARBA00022679"/>
    </source>
</evidence>
<dbReference type="AlphaFoldDB" id="A0A345XXR4"/>
<name>A0A345XXR4_9ACTN</name>
<dbReference type="PROSITE" id="PS00093">
    <property type="entry name" value="N4_MTASE"/>
    <property type="match status" value="1"/>
</dbReference>
<dbReference type="REBASE" id="265217">
    <property type="entry name" value="M.Sar15676ORF31440P"/>
</dbReference>
<dbReference type="RefSeq" id="WP_208883345.1">
    <property type="nucleotide sequence ID" value="NZ_CP031320.1"/>
</dbReference>
<comment type="catalytic activity">
    <reaction evidence="7">
        <text>a 2'-deoxycytidine in DNA + S-adenosyl-L-methionine = an N(4)-methyl-2'-deoxycytidine in DNA + S-adenosyl-L-homocysteine + H(+)</text>
        <dbReference type="Rhea" id="RHEA:16857"/>
        <dbReference type="Rhea" id="RHEA-COMP:11369"/>
        <dbReference type="Rhea" id="RHEA-COMP:13674"/>
        <dbReference type="ChEBI" id="CHEBI:15378"/>
        <dbReference type="ChEBI" id="CHEBI:57856"/>
        <dbReference type="ChEBI" id="CHEBI:59789"/>
        <dbReference type="ChEBI" id="CHEBI:85452"/>
        <dbReference type="ChEBI" id="CHEBI:137933"/>
        <dbReference type="EC" id="2.1.1.113"/>
    </reaction>
</comment>
<keyword evidence="4" id="KW-0949">S-adenosyl-L-methionine</keyword>
<organism evidence="11 12">
    <name type="scientific">Streptomyces armeniacus</name>
    <dbReference type="NCBI Taxonomy" id="83291"/>
    <lineage>
        <taxon>Bacteria</taxon>
        <taxon>Bacillati</taxon>
        <taxon>Actinomycetota</taxon>
        <taxon>Actinomycetes</taxon>
        <taxon>Kitasatosporales</taxon>
        <taxon>Streptomycetaceae</taxon>
        <taxon>Streptomyces</taxon>
    </lineage>
</organism>
<evidence type="ECO:0000259" key="10">
    <source>
        <dbReference type="Pfam" id="PF01555"/>
    </source>
</evidence>
<keyword evidence="2 11" id="KW-0489">Methyltransferase</keyword>
<evidence type="ECO:0000256" key="1">
    <source>
        <dbReference type="ARBA" id="ARBA00010203"/>
    </source>
</evidence>
<dbReference type="GO" id="GO:0003677">
    <property type="term" value="F:DNA binding"/>
    <property type="evidence" value="ECO:0007669"/>
    <property type="project" value="UniProtKB-KW"/>
</dbReference>
<dbReference type="KEGG" id="sarm:DVA86_31440"/>
<dbReference type="EMBL" id="CP031320">
    <property type="protein sequence ID" value="AXK36430.1"/>
    <property type="molecule type" value="Genomic_DNA"/>
</dbReference>
<dbReference type="PRINTS" id="PR00508">
    <property type="entry name" value="S21N4MTFRASE"/>
</dbReference>
<accession>A0A345XXR4</accession>
<dbReference type="GO" id="GO:0015667">
    <property type="term" value="F:site-specific DNA-methyltransferase (cytosine-N4-specific) activity"/>
    <property type="evidence" value="ECO:0007669"/>
    <property type="project" value="UniProtKB-EC"/>
</dbReference>
<evidence type="ECO:0000256" key="4">
    <source>
        <dbReference type="ARBA" id="ARBA00022691"/>
    </source>
</evidence>
<dbReference type="InterPro" id="IPR017985">
    <property type="entry name" value="MeTrfase_CN4_CS"/>
</dbReference>
<dbReference type="GO" id="GO:0032259">
    <property type="term" value="P:methylation"/>
    <property type="evidence" value="ECO:0007669"/>
    <property type="project" value="UniProtKB-KW"/>
</dbReference>
<dbReference type="Proteomes" id="UP000254425">
    <property type="component" value="Chromosome"/>
</dbReference>
<comment type="similarity">
    <text evidence="1">Belongs to the N(4)/N(6)-methyltransferase family. N(4) subfamily.</text>
</comment>
<reference evidence="11 12" key="1">
    <citation type="submission" date="2018-07" db="EMBL/GenBank/DDBJ databases">
        <title>Draft genome of the type strain Streptomyces armeniacus ATCC 15676.</title>
        <authorList>
            <person name="Labana P."/>
            <person name="Gosse J.T."/>
            <person name="Boddy C.N."/>
        </authorList>
    </citation>
    <scope>NUCLEOTIDE SEQUENCE [LARGE SCALE GENOMIC DNA]</scope>
    <source>
        <strain evidence="11 12">ATCC 15676</strain>
    </source>
</reference>
<keyword evidence="12" id="KW-1185">Reference proteome</keyword>
<dbReference type="EC" id="2.1.1.-" evidence="8"/>
<dbReference type="Gene3D" id="3.40.50.150">
    <property type="entry name" value="Vaccinia Virus protein VP39"/>
    <property type="match status" value="1"/>
</dbReference>
<feature type="region of interest" description="Disordered" evidence="9">
    <location>
        <begin position="58"/>
        <end position="86"/>
    </location>
</feature>
<dbReference type="InterPro" id="IPR002941">
    <property type="entry name" value="DNA_methylase_N4/N6"/>
</dbReference>
<gene>
    <name evidence="11" type="ORF">DVA86_31440</name>
</gene>
<evidence type="ECO:0000256" key="6">
    <source>
        <dbReference type="ARBA" id="ARBA00023125"/>
    </source>
</evidence>
<keyword evidence="6" id="KW-0238">DNA-binding</keyword>
<evidence type="ECO:0000256" key="9">
    <source>
        <dbReference type="SAM" id="MobiDB-lite"/>
    </source>
</evidence>
<feature type="compositionally biased region" description="Polar residues" evidence="9">
    <location>
        <begin position="63"/>
        <end position="73"/>
    </location>
</feature>
<dbReference type="InterPro" id="IPR001091">
    <property type="entry name" value="RM_Methyltransferase"/>
</dbReference>
<proteinExistence type="inferred from homology"/>
<feature type="domain" description="DNA methylase N-4/N-6" evidence="10">
    <location>
        <begin position="32"/>
        <end position="399"/>
    </location>
</feature>
<evidence type="ECO:0000256" key="2">
    <source>
        <dbReference type="ARBA" id="ARBA00022603"/>
    </source>
</evidence>
<evidence type="ECO:0000256" key="7">
    <source>
        <dbReference type="ARBA" id="ARBA00049120"/>
    </source>
</evidence>
<protein>
    <recommendedName>
        <fullName evidence="8">Methyltransferase</fullName>
        <ecNumber evidence="8">2.1.1.-</ecNumber>
    </recommendedName>
</protein>
<evidence type="ECO:0000313" key="12">
    <source>
        <dbReference type="Proteomes" id="UP000254425"/>
    </source>
</evidence>
<evidence type="ECO:0000256" key="8">
    <source>
        <dbReference type="RuleBase" id="RU362026"/>
    </source>
</evidence>
<evidence type="ECO:0000313" key="11">
    <source>
        <dbReference type="EMBL" id="AXK36430.1"/>
    </source>
</evidence>
<dbReference type="SUPFAM" id="SSF53335">
    <property type="entry name" value="S-adenosyl-L-methionine-dependent methyltransferases"/>
    <property type="match status" value="1"/>
</dbReference>
<dbReference type="Pfam" id="PF01555">
    <property type="entry name" value="N6_N4_Mtase"/>
    <property type="match status" value="1"/>
</dbReference>
<keyword evidence="3 11" id="KW-0808">Transferase</keyword>
<evidence type="ECO:0000256" key="5">
    <source>
        <dbReference type="ARBA" id="ARBA00022747"/>
    </source>
</evidence>
<sequence length="419" mass="45857">MRRRPYSAHPGVTLYTGDAIEMLRELPENGADCVVTSPPYWGLRDYGTGTWTGGDSACAHSTGRGTNTTQTKHPNAPYPASAAHRGDHPRTCLRCGAVREDRQYGLEPTPEEYIDRLRQVFAELRRVLSATGTVWLNLGDSYSATPPGRTENPMGKSTLNSPMDGGLLRESVRSAGVDRTRTLPRKNLLGMPWRTVFALQADGWILRNAIVWHKPNAMPESVQDRLSNRYEMLFLLVQQQRYYFDLDAIREPLARPEALTEGMVIGGANKGRHGGIDATSRRRGNSRYGQGKYTDTDTAAFPARPPGAAMRPTGRQHNSAHPRGKNPGDVWSIATRPLRAAHFAAFPLDLPLRCIAAGCPPAGTVLDPFSGAATTGLAAQQLERPYLGIDVNPAFHDIALDRLGLPQPDTPDSPHRQAA</sequence>
<keyword evidence="5" id="KW-0680">Restriction system</keyword>